<protein>
    <recommendedName>
        <fullName evidence="5">DUF2946 domain-containing protein</fullName>
    </recommendedName>
</protein>
<dbReference type="AlphaFoldDB" id="A0A327MGV9"/>
<dbReference type="Pfam" id="PF11162">
    <property type="entry name" value="DUF2946"/>
    <property type="match status" value="1"/>
</dbReference>
<keyword evidence="2" id="KW-0732">Signal</keyword>
<feature type="chain" id="PRO_5016420201" description="DUF2946 domain-containing protein" evidence="2">
    <location>
        <begin position="28"/>
        <end position="114"/>
    </location>
</feature>
<dbReference type="RefSeq" id="WP_111469107.1">
    <property type="nucleotide sequence ID" value="NZ_QLIX01000004.1"/>
</dbReference>
<evidence type="ECO:0000256" key="2">
    <source>
        <dbReference type="SAM" id="SignalP"/>
    </source>
</evidence>
<sequence>MLALLLSLQWATAFAHCLAGLSLPAAAGHTVEICSADGLRTLLVGEDGQPAAPTSHAHDSCPLCPGSAAPAPAAPAVAAQPVRYRLPPAAPRLAGLPPAGPRAPPQQPRAPPLA</sequence>
<evidence type="ECO:0000313" key="3">
    <source>
        <dbReference type="EMBL" id="RAI59418.1"/>
    </source>
</evidence>
<feature type="compositionally biased region" description="Pro residues" evidence="1">
    <location>
        <begin position="98"/>
        <end position="114"/>
    </location>
</feature>
<feature type="compositionally biased region" description="Low complexity" evidence="1">
    <location>
        <begin position="88"/>
        <end position="97"/>
    </location>
</feature>
<name>A0A327MGV9_9PROT</name>
<evidence type="ECO:0008006" key="5">
    <source>
        <dbReference type="Google" id="ProtNLM"/>
    </source>
</evidence>
<reference evidence="4" key="1">
    <citation type="submission" date="2018-06" db="EMBL/GenBank/DDBJ databases">
        <authorList>
            <person name="Khan S.A."/>
        </authorList>
    </citation>
    <scope>NUCLEOTIDE SEQUENCE [LARGE SCALE GENOMIC DNA]</scope>
    <source>
        <strain evidence="4">DB-1506</strain>
    </source>
</reference>
<accession>A0A327MGV9</accession>
<keyword evidence="4" id="KW-1185">Reference proteome</keyword>
<dbReference type="Proteomes" id="UP000249065">
    <property type="component" value="Unassembled WGS sequence"/>
</dbReference>
<proteinExistence type="predicted"/>
<dbReference type="InterPro" id="IPR021333">
    <property type="entry name" value="DUF2946"/>
</dbReference>
<comment type="caution">
    <text evidence="3">The sequence shown here is derived from an EMBL/GenBank/DDBJ whole genome shotgun (WGS) entry which is preliminary data.</text>
</comment>
<feature type="signal peptide" evidence="2">
    <location>
        <begin position="1"/>
        <end position="27"/>
    </location>
</feature>
<evidence type="ECO:0000313" key="4">
    <source>
        <dbReference type="Proteomes" id="UP000249065"/>
    </source>
</evidence>
<dbReference type="OrthoDB" id="7274438at2"/>
<feature type="region of interest" description="Disordered" evidence="1">
    <location>
        <begin position="88"/>
        <end position="114"/>
    </location>
</feature>
<evidence type="ECO:0000256" key="1">
    <source>
        <dbReference type="SAM" id="MobiDB-lite"/>
    </source>
</evidence>
<dbReference type="EMBL" id="QLIX01000004">
    <property type="protein sequence ID" value="RAI59418.1"/>
    <property type="molecule type" value="Genomic_DNA"/>
</dbReference>
<gene>
    <name evidence="3" type="ORF">DOO78_07370</name>
</gene>
<feature type="region of interest" description="Disordered" evidence="1">
    <location>
        <begin position="47"/>
        <end position="72"/>
    </location>
</feature>
<organism evidence="3 4">
    <name type="scientific">Roseicella frigidaeris</name>
    <dbReference type="NCBI Taxonomy" id="2230885"/>
    <lineage>
        <taxon>Bacteria</taxon>
        <taxon>Pseudomonadati</taxon>
        <taxon>Pseudomonadota</taxon>
        <taxon>Alphaproteobacteria</taxon>
        <taxon>Acetobacterales</taxon>
        <taxon>Roseomonadaceae</taxon>
        <taxon>Roseicella</taxon>
    </lineage>
</organism>